<reference evidence="3" key="2">
    <citation type="journal article" date="2018" name="BMC Genomics">
        <title>Whole genome sequencing and function prediction of 133 gut anaerobes isolated from chicken caecum in pure cultures.</title>
        <authorList>
            <person name="Medvecky M."/>
            <person name="Cejkova D."/>
            <person name="Polansky O."/>
            <person name="Karasova D."/>
            <person name="Kubasova T."/>
            <person name="Cizek A."/>
            <person name="Rychlik I."/>
        </authorList>
    </citation>
    <scope>NUCLEOTIDE SEQUENCE</scope>
    <source>
        <strain evidence="3">An90</strain>
    </source>
</reference>
<dbReference type="RefSeq" id="WP_032135974.1">
    <property type="nucleotide sequence ID" value="NZ_AP031440.1"/>
</dbReference>
<name>A0A1Y3QYR3_9BACT</name>
<dbReference type="eggNOG" id="COG2755">
    <property type="taxonomic scope" value="Bacteria"/>
</dbReference>
<evidence type="ECO:0000313" key="4">
    <source>
        <dbReference type="Proteomes" id="UP000195772"/>
    </source>
</evidence>
<dbReference type="OrthoDB" id="9807687at2"/>
<proteinExistence type="predicted"/>
<dbReference type="GeneID" id="59807295"/>
<organism evidence="3 4">
    <name type="scientific">Alistipes onderdonkii</name>
    <dbReference type="NCBI Taxonomy" id="328813"/>
    <lineage>
        <taxon>Bacteria</taxon>
        <taxon>Pseudomonadati</taxon>
        <taxon>Bacteroidota</taxon>
        <taxon>Bacteroidia</taxon>
        <taxon>Bacteroidales</taxon>
        <taxon>Rikenellaceae</taxon>
        <taxon>Alistipes</taxon>
    </lineage>
</organism>
<sequence>MKFRTEIDIAPLGVKIGYGNRILALGSCFAEHIAGRLAEARFRIVTNPTGILFNPLSIAAALRSYADEAPVQHSELDFDGELWFHYGFHGSLSAASPDEALAAMNAARKAGAEALRRADRVLLTLGTAWVYEHNGQVVANCHRQPATEFVRRRLGVAEITGAFSALLAGPLAGKEVILTVSPVRHLGDGLEGNAVSKATLRLAAEELAAAHAAVHYFPAYEVLNDDLRDYRFYADDLVHPSAQAIQYVWEKFIPAVLSDEARRLLPDVRHIVVAAAHRPRNPRSEAYREFCRRRIGEIAALPQVDFQAEEEYFRRCIEINS</sequence>
<evidence type="ECO:0000313" key="2">
    <source>
        <dbReference type="EMBL" id="MCQ5082691.1"/>
    </source>
</evidence>
<feature type="domain" description="GSCFA" evidence="1">
    <location>
        <begin position="21"/>
        <end position="252"/>
    </location>
</feature>
<dbReference type="AlphaFoldDB" id="A0A1Y3QYR3"/>
<evidence type="ECO:0000313" key="3">
    <source>
        <dbReference type="EMBL" id="OUN04831.1"/>
    </source>
</evidence>
<evidence type="ECO:0000259" key="1">
    <source>
        <dbReference type="Pfam" id="PF08885"/>
    </source>
</evidence>
<dbReference type="Pfam" id="PF08885">
    <property type="entry name" value="GSCFA"/>
    <property type="match status" value="1"/>
</dbReference>
<dbReference type="SUPFAM" id="SSF52266">
    <property type="entry name" value="SGNH hydrolase"/>
    <property type="match status" value="1"/>
</dbReference>
<dbReference type="InterPro" id="IPR014982">
    <property type="entry name" value="GSCFA"/>
</dbReference>
<dbReference type="EMBL" id="JANGBQ010000008">
    <property type="protein sequence ID" value="MCQ5082691.1"/>
    <property type="molecule type" value="Genomic_DNA"/>
</dbReference>
<reference evidence="4" key="1">
    <citation type="submission" date="2017-04" db="EMBL/GenBank/DDBJ databases">
        <title>Function of individual gut microbiota members based on whole genome sequencing of pure cultures obtained from chicken caecum.</title>
        <authorList>
            <person name="Medvecky M."/>
            <person name="Cejkova D."/>
            <person name="Polansky O."/>
            <person name="Karasova D."/>
            <person name="Kubasova T."/>
            <person name="Cizek A."/>
            <person name="Rychlik I."/>
        </authorList>
    </citation>
    <scope>NUCLEOTIDE SEQUENCE [LARGE SCALE GENOMIC DNA]</scope>
    <source>
        <strain evidence="4">An90</strain>
    </source>
</reference>
<protein>
    <submittedName>
        <fullName evidence="2">GSCFA domain-containing protein</fullName>
    </submittedName>
    <submittedName>
        <fullName evidence="3">GSCFA family protein</fullName>
    </submittedName>
</protein>
<accession>A0A1Y3QYR3</accession>
<dbReference type="Proteomes" id="UP000195772">
    <property type="component" value="Unassembled WGS sequence"/>
</dbReference>
<comment type="caution">
    <text evidence="3">The sequence shown here is derived from an EMBL/GenBank/DDBJ whole genome shotgun (WGS) entry which is preliminary data.</text>
</comment>
<gene>
    <name evidence="3" type="ORF">B5G41_00530</name>
    <name evidence="2" type="ORF">NE651_07265</name>
</gene>
<dbReference type="EMBL" id="NFHB01000001">
    <property type="protein sequence ID" value="OUN04831.1"/>
    <property type="molecule type" value="Genomic_DNA"/>
</dbReference>
<dbReference type="Proteomes" id="UP001205035">
    <property type="component" value="Unassembled WGS sequence"/>
</dbReference>
<reference evidence="2" key="3">
    <citation type="submission" date="2022-06" db="EMBL/GenBank/DDBJ databases">
        <title>Isolation of gut microbiota from human fecal samples.</title>
        <authorList>
            <person name="Pamer E.G."/>
            <person name="Barat B."/>
            <person name="Waligurski E."/>
            <person name="Medina S."/>
            <person name="Paddock L."/>
            <person name="Mostad J."/>
        </authorList>
    </citation>
    <scope>NUCLEOTIDE SEQUENCE</scope>
    <source>
        <strain evidence="2">DFI.6.22</strain>
    </source>
</reference>